<evidence type="ECO:0000256" key="6">
    <source>
        <dbReference type="ARBA" id="ARBA00023012"/>
    </source>
</evidence>
<dbReference type="InterPro" id="IPR001807">
    <property type="entry name" value="ClC"/>
</dbReference>
<evidence type="ECO:0000259" key="14">
    <source>
        <dbReference type="PROSITE" id="PS50109"/>
    </source>
</evidence>
<evidence type="ECO:0000256" key="4">
    <source>
        <dbReference type="ARBA" id="ARBA00022777"/>
    </source>
</evidence>
<dbReference type="PROSITE" id="PS51371">
    <property type="entry name" value="CBS"/>
    <property type="match status" value="2"/>
</dbReference>
<proteinExistence type="predicted"/>
<keyword evidence="3 13" id="KW-0812">Transmembrane</keyword>
<dbReference type="PANTHER" id="PTHR43427:SF6">
    <property type="entry name" value="CHLORIDE CHANNEL PROTEIN CLC-E"/>
    <property type="match status" value="1"/>
</dbReference>
<keyword evidence="12" id="KW-0129">CBS domain</keyword>
<dbReference type="CDD" id="cd02205">
    <property type="entry name" value="CBS_pair_SF"/>
    <property type="match status" value="1"/>
</dbReference>
<dbReference type="Gene3D" id="1.10.3080.10">
    <property type="entry name" value="Clc chloride channel"/>
    <property type="match status" value="1"/>
</dbReference>
<dbReference type="InterPro" id="IPR003594">
    <property type="entry name" value="HATPase_dom"/>
</dbReference>
<feature type="transmembrane region" description="Helical" evidence="13">
    <location>
        <begin position="26"/>
        <end position="47"/>
    </location>
</feature>
<dbReference type="FunFam" id="1.10.3080.10:FF:000018">
    <property type="entry name" value="Chloride transporter, ClC family"/>
    <property type="match status" value="1"/>
</dbReference>
<dbReference type="GO" id="GO:0005254">
    <property type="term" value="F:chloride channel activity"/>
    <property type="evidence" value="ECO:0007669"/>
    <property type="project" value="UniProtKB-KW"/>
</dbReference>
<dbReference type="InterPro" id="IPR050368">
    <property type="entry name" value="ClC-type_chloride_channel"/>
</dbReference>
<dbReference type="CDD" id="cd00400">
    <property type="entry name" value="Voltage_gated_ClC"/>
    <property type="match status" value="1"/>
</dbReference>
<dbReference type="InterPro" id="IPR046342">
    <property type="entry name" value="CBS_dom_sf"/>
</dbReference>
<feature type="transmembrane region" description="Helical" evidence="13">
    <location>
        <begin position="346"/>
        <end position="366"/>
    </location>
</feature>
<dbReference type="PRINTS" id="PR00762">
    <property type="entry name" value="CLCHANNEL"/>
</dbReference>
<evidence type="ECO:0000256" key="12">
    <source>
        <dbReference type="PROSITE-ProRule" id="PRU00703"/>
    </source>
</evidence>
<dbReference type="SMART" id="SM00387">
    <property type="entry name" value="HATPase_c"/>
    <property type="match status" value="1"/>
</dbReference>
<keyword evidence="7" id="KW-0406">Ion transport</keyword>
<evidence type="ECO:0000256" key="2">
    <source>
        <dbReference type="ARBA" id="ARBA00022448"/>
    </source>
</evidence>
<evidence type="ECO:0000256" key="5">
    <source>
        <dbReference type="ARBA" id="ARBA00022989"/>
    </source>
</evidence>
<keyword evidence="4" id="KW-0808">Transferase</keyword>
<name>A0AAW4WYF4_9FIRM</name>
<protein>
    <submittedName>
        <fullName evidence="16">Chloride channel protein</fullName>
    </submittedName>
</protein>
<keyword evidence="9" id="KW-0869">Chloride channel</keyword>
<keyword evidence="5 13" id="KW-1133">Transmembrane helix</keyword>
<gene>
    <name evidence="16" type="ORF">LJ207_01020</name>
</gene>
<evidence type="ECO:0000256" key="13">
    <source>
        <dbReference type="SAM" id="Phobius"/>
    </source>
</evidence>
<dbReference type="PROSITE" id="PS50109">
    <property type="entry name" value="HIS_KIN"/>
    <property type="match status" value="1"/>
</dbReference>
<dbReference type="InterPro" id="IPR005467">
    <property type="entry name" value="His_kinase_dom"/>
</dbReference>
<keyword evidence="8 13" id="KW-0472">Membrane</keyword>
<feature type="domain" description="Histidine kinase" evidence="14">
    <location>
        <begin position="595"/>
        <end position="753"/>
    </location>
</feature>
<feature type="transmembrane region" description="Helical" evidence="13">
    <location>
        <begin position="378"/>
        <end position="403"/>
    </location>
</feature>
<evidence type="ECO:0000256" key="3">
    <source>
        <dbReference type="ARBA" id="ARBA00022692"/>
    </source>
</evidence>
<dbReference type="Gene3D" id="3.10.580.10">
    <property type="entry name" value="CBS-domain"/>
    <property type="match status" value="1"/>
</dbReference>
<feature type="transmembrane region" description="Helical" evidence="13">
    <location>
        <begin position="284"/>
        <end position="301"/>
    </location>
</feature>
<evidence type="ECO:0000256" key="11">
    <source>
        <dbReference type="ARBA" id="ARBA00023303"/>
    </source>
</evidence>
<keyword evidence="4" id="KW-0418">Kinase</keyword>
<feature type="domain" description="CBS" evidence="15">
    <location>
        <begin position="465"/>
        <end position="524"/>
    </location>
</feature>
<keyword evidence="10" id="KW-0868">Chloride</keyword>
<dbReference type="Gene3D" id="3.30.565.10">
    <property type="entry name" value="Histidine kinase-like ATPase, C-terminal domain"/>
    <property type="match status" value="1"/>
</dbReference>
<evidence type="ECO:0000256" key="10">
    <source>
        <dbReference type="ARBA" id="ARBA00023214"/>
    </source>
</evidence>
<keyword evidence="2" id="KW-0813">Transport</keyword>
<organism evidence="16 17">
    <name type="scientific">Halanaerobium polyolivorans</name>
    <dbReference type="NCBI Taxonomy" id="2886943"/>
    <lineage>
        <taxon>Bacteria</taxon>
        <taxon>Bacillati</taxon>
        <taxon>Bacillota</taxon>
        <taxon>Clostridia</taxon>
        <taxon>Halanaerobiales</taxon>
        <taxon>Halanaerobiaceae</taxon>
        <taxon>Halanaerobium</taxon>
    </lineage>
</organism>
<dbReference type="GO" id="GO:0016301">
    <property type="term" value="F:kinase activity"/>
    <property type="evidence" value="ECO:0007669"/>
    <property type="project" value="UniProtKB-KW"/>
</dbReference>
<evidence type="ECO:0000256" key="8">
    <source>
        <dbReference type="ARBA" id="ARBA00023136"/>
    </source>
</evidence>
<keyword evidence="6" id="KW-0902">Two-component regulatory system</keyword>
<evidence type="ECO:0000256" key="1">
    <source>
        <dbReference type="ARBA" id="ARBA00004141"/>
    </source>
</evidence>
<feature type="transmembrane region" description="Helical" evidence="13">
    <location>
        <begin position="80"/>
        <end position="98"/>
    </location>
</feature>
<feature type="transmembrane region" description="Helical" evidence="13">
    <location>
        <begin position="172"/>
        <end position="197"/>
    </location>
</feature>
<dbReference type="GO" id="GO:0000160">
    <property type="term" value="P:phosphorelay signal transduction system"/>
    <property type="evidence" value="ECO:0007669"/>
    <property type="project" value="UniProtKB-KW"/>
</dbReference>
<evidence type="ECO:0000313" key="16">
    <source>
        <dbReference type="EMBL" id="MCC3143902.1"/>
    </source>
</evidence>
<dbReference type="RefSeq" id="WP_229343223.1">
    <property type="nucleotide sequence ID" value="NZ_JAJFAT010000001.1"/>
</dbReference>
<keyword evidence="11" id="KW-0407">Ion channel</keyword>
<dbReference type="Pfam" id="PF02518">
    <property type="entry name" value="HATPase_c"/>
    <property type="match status" value="1"/>
</dbReference>
<dbReference type="Pfam" id="PF00571">
    <property type="entry name" value="CBS"/>
    <property type="match status" value="2"/>
</dbReference>
<feature type="transmembrane region" description="Helical" evidence="13">
    <location>
        <begin position="247"/>
        <end position="264"/>
    </location>
</feature>
<dbReference type="SUPFAM" id="SSF81340">
    <property type="entry name" value="Clc chloride channel"/>
    <property type="match status" value="1"/>
</dbReference>
<dbReference type="InterPro" id="IPR000644">
    <property type="entry name" value="CBS_dom"/>
</dbReference>
<sequence length="757" mass="82752">MLKNKLKKKYHDIYSKLCVFIKESDITSLMLLAVFVGIIGGVAAVVFHHLISIIKNIFFGVGAGVDFVPVIRSLPIYHRILSPVIGGLIVGPLIYFFVPEAKGHGVPEVMEAAALHHGKIRARVAPFKAFISAITIGSGGSAGREGPIVQIGAGFGSALGQYFKLDGDSIEILLASGAAAGISGTFNAPLAGVIFSLEVIMKNIKLKNFSPVVIASVTGNAVANLFFGPRQAIFTIPTHNFVSNWEFLFYIGLGLFAALVALAYENSLYGMEHLFEKFKFPPYLKPALGGLLIALLALRIPEIHSTGYPIMDQALNGMLPLYLTLTFMIAKILATDFTLGSGASGGIFAPSLFIGAMAGSTYGSIINNFFPNITAGPGSYAIIGMGAVFSGAAHAPLTSIVILFEMTRDYKIFLPMMLACIISSIATGKVQKKNIYTTKLLNRGIDLSVIDEANLIKNIKVKEVMSENPLTLYNTNTVADAKKLFQGTFVSYVPVLKQQSGDYIGMMSYRNLMNYIEKNKDNEELNDMQIENLVFPTSTKICTEDSIIKALEIISNTKTKTLPVFSKENMKLVGVISRSDILDAYHEKITQGDKENLFTLSDKETLKVENLLNFAIDSVSKTAEAKNITIDREIEDNLPEIIVNSNKILWVLNSLLSNSIKYTINGGVIKIKVFTKDEKVLIYIKDEGRGIPEDVQLEIFNKYSSMITRDNIHGEDLPLSSSKEIISLHNGDLWVDKSDKTGTTFVLSLDAHFDENE</sequence>
<feature type="domain" description="CBS" evidence="15">
    <location>
        <begin position="528"/>
        <end position="595"/>
    </location>
</feature>
<feature type="transmembrane region" description="Helical" evidence="13">
    <location>
        <begin position="209"/>
        <end position="227"/>
    </location>
</feature>
<comment type="caution">
    <text evidence="16">The sequence shown here is derived from an EMBL/GenBank/DDBJ whole genome shotgun (WGS) entry which is preliminary data.</text>
</comment>
<evidence type="ECO:0000256" key="7">
    <source>
        <dbReference type="ARBA" id="ARBA00023065"/>
    </source>
</evidence>
<evidence type="ECO:0000313" key="17">
    <source>
        <dbReference type="Proteomes" id="UP001199296"/>
    </source>
</evidence>
<accession>A0AAW4WYF4</accession>
<evidence type="ECO:0000259" key="15">
    <source>
        <dbReference type="PROSITE" id="PS51371"/>
    </source>
</evidence>
<reference evidence="16 17" key="1">
    <citation type="submission" date="2021-10" db="EMBL/GenBank/DDBJ databases">
        <authorList>
            <person name="Grouzdev D.S."/>
            <person name="Pantiukh K.S."/>
            <person name="Krutkina M.S."/>
        </authorList>
    </citation>
    <scope>NUCLEOTIDE SEQUENCE [LARGE SCALE GENOMIC DNA]</scope>
    <source>
        <strain evidence="16 17">Z-7514</strain>
    </source>
</reference>
<evidence type="ECO:0000256" key="9">
    <source>
        <dbReference type="ARBA" id="ARBA00023173"/>
    </source>
</evidence>
<dbReference type="InterPro" id="IPR036890">
    <property type="entry name" value="HATPase_C_sf"/>
</dbReference>
<keyword evidence="17" id="KW-1185">Reference proteome</keyword>
<dbReference type="SUPFAM" id="SSF55874">
    <property type="entry name" value="ATPase domain of HSP90 chaperone/DNA topoisomerase II/histidine kinase"/>
    <property type="match status" value="1"/>
</dbReference>
<dbReference type="GO" id="GO:0034707">
    <property type="term" value="C:chloride channel complex"/>
    <property type="evidence" value="ECO:0007669"/>
    <property type="project" value="UniProtKB-KW"/>
</dbReference>
<dbReference type="PANTHER" id="PTHR43427">
    <property type="entry name" value="CHLORIDE CHANNEL PROTEIN CLC-E"/>
    <property type="match status" value="1"/>
</dbReference>
<feature type="transmembrane region" description="Helical" evidence="13">
    <location>
        <begin position="410"/>
        <end position="428"/>
    </location>
</feature>
<dbReference type="Proteomes" id="UP001199296">
    <property type="component" value="Unassembled WGS sequence"/>
</dbReference>
<comment type="subcellular location">
    <subcellularLocation>
        <location evidence="1">Membrane</location>
        <topology evidence="1">Multi-pass membrane protein</topology>
    </subcellularLocation>
</comment>
<feature type="transmembrane region" description="Helical" evidence="13">
    <location>
        <begin position="313"/>
        <end position="334"/>
    </location>
</feature>
<dbReference type="EMBL" id="JAJFAT010000001">
    <property type="protein sequence ID" value="MCC3143902.1"/>
    <property type="molecule type" value="Genomic_DNA"/>
</dbReference>
<dbReference type="AlphaFoldDB" id="A0AAW4WYF4"/>
<dbReference type="Pfam" id="PF00654">
    <property type="entry name" value="Voltage_CLC"/>
    <property type="match status" value="1"/>
</dbReference>
<dbReference type="SUPFAM" id="SSF54631">
    <property type="entry name" value="CBS-domain pair"/>
    <property type="match status" value="1"/>
</dbReference>
<dbReference type="InterPro" id="IPR014743">
    <property type="entry name" value="Cl-channel_core"/>
</dbReference>